<accession>A0A7J6L692</accession>
<evidence type="ECO:0000259" key="4">
    <source>
        <dbReference type="PROSITE" id="PS51340"/>
    </source>
</evidence>
<dbReference type="PROSITE" id="PS51340">
    <property type="entry name" value="MOSC"/>
    <property type="match status" value="1"/>
</dbReference>
<gene>
    <name evidence="5" type="primary">TTC27</name>
    <name evidence="5" type="ORF">FOZ61_008076</name>
</gene>
<keyword evidence="2 3" id="KW-0802">TPR repeat</keyword>
<dbReference type="SMART" id="SM00028">
    <property type="entry name" value="TPR"/>
    <property type="match status" value="2"/>
</dbReference>
<dbReference type="GO" id="GO:0030170">
    <property type="term" value="F:pyridoxal phosphate binding"/>
    <property type="evidence" value="ECO:0007669"/>
    <property type="project" value="InterPro"/>
</dbReference>
<dbReference type="Pfam" id="PF00266">
    <property type="entry name" value="Aminotran_5"/>
    <property type="match status" value="1"/>
</dbReference>
<proteinExistence type="predicted"/>
<evidence type="ECO:0000256" key="2">
    <source>
        <dbReference type="ARBA" id="ARBA00022803"/>
    </source>
</evidence>
<dbReference type="InterPro" id="IPR015424">
    <property type="entry name" value="PyrdxlP-dep_Trfase"/>
</dbReference>
<dbReference type="InterPro" id="IPR005302">
    <property type="entry name" value="MoCF_Sase_C"/>
</dbReference>
<dbReference type="GO" id="GO:0003824">
    <property type="term" value="F:catalytic activity"/>
    <property type="evidence" value="ECO:0007669"/>
    <property type="project" value="InterPro"/>
</dbReference>
<dbReference type="InterPro" id="IPR019734">
    <property type="entry name" value="TPR_rpt"/>
</dbReference>
<dbReference type="Pfam" id="PF03473">
    <property type="entry name" value="MOSC"/>
    <property type="match status" value="1"/>
</dbReference>
<organism evidence="5 6">
    <name type="scientific">Perkinsus olseni</name>
    <name type="common">Perkinsus atlanticus</name>
    <dbReference type="NCBI Taxonomy" id="32597"/>
    <lineage>
        <taxon>Eukaryota</taxon>
        <taxon>Sar</taxon>
        <taxon>Alveolata</taxon>
        <taxon>Perkinsozoa</taxon>
        <taxon>Perkinsea</taxon>
        <taxon>Perkinsida</taxon>
        <taxon>Perkinsidae</taxon>
        <taxon>Perkinsus</taxon>
    </lineage>
</organism>
<feature type="repeat" description="TPR" evidence="3">
    <location>
        <begin position="604"/>
        <end position="637"/>
    </location>
</feature>
<dbReference type="PANTHER" id="PTHR16193:SF0">
    <property type="entry name" value="TETRATRICOPEPTIDE REPEAT PROTEIN 27"/>
    <property type="match status" value="1"/>
</dbReference>
<dbReference type="Gene3D" id="3.90.1150.10">
    <property type="entry name" value="Aspartate Aminotransferase, domain 1"/>
    <property type="match status" value="1"/>
</dbReference>
<evidence type="ECO:0000313" key="6">
    <source>
        <dbReference type="Proteomes" id="UP000570595"/>
    </source>
</evidence>
<dbReference type="SUPFAM" id="SSF48452">
    <property type="entry name" value="TPR-like"/>
    <property type="match status" value="1"/>
</dbReference>
<dbReference type="SUPFAM" id="SSF53383">
    <property type="entry name" value="PLP-dependent transferases"/>
    <property type="match status" value="1"/>
</dbReference>
<keyword evidence="1" id="KW-0677">Repeat</keyword>
<dbReference type="InterPro" id="IPR044244">
    <property type="entry name" value="TTC27/Emw1"/>
</dbReference>
<dbReference type="PANTHER" id="PTHR16193">
    <property type="entry name" value="TETRATRICOPEPTIDE REPEAT PROTEIN 27"/>
    <property type="match status" value="1"/>
</dbReference>
<feature type="domain" description="MOSC" evidence="4">
    <location>
        <begin position="1569"/>
        <end position="1710"/>
    </location>
</feature>
<dbReference type="Proteomes" id="UP000570595">
    <property type="component" value="Unassembled WGS sequence"/>
</dbReference>
<evidence type="ECO:0000256" key="1">
    <source>
        <dbReference type="ARBA" id="ARBA00022737"/>
    </source>
</evidence>
<dbReference type="InterPro" id="IPR011990">
    <property type="entry name" value="TPR-like_helical_dom_sf"/>
</dbReference>
<reference evidence="5 6" key="1">
    <citation type="submission" date="2020-04" db="EMBL/GenBank/DDBJ databases">
        <title>Perkinsus olseni comparative genomics.</title>
        <authorList>
            <person name="Bogema D.R."/>
        </authorList>
    </citation>
    <scope>NUCLEOTIDE SEQUENCE [LARGE SCALE GENOMIC DNA]</scope>
    <source>
        <strain evidence="5">ATCC PRA-179</strain>
    </source>
</reference>
<dbReference type="OrthoDB" id="1936594at2759"/>
<comment type="caution">
    <text evidence="5">The sequence shown here is derived from an EMBL/GenBank/DDBJ whole genome shotgun (WGS) entry which is preliminary data.</text>
</comment>
<dbReference type="Gene3D" id="1.25.40.10">
    <property type="entry name" value="Tetratricopeptide repeat domain"/>
    <property type="match status" value="1"/>
</dbReference>
<sequence length="2046" mass="223594">MSSDLSAAVRSVEAFLLYPHSRYTAPPTPPTELPSCPLYEGARKAAIAVVEAKWELAFQEPVIAELLQNWEDIEALERSLREAAAGKGPEGELSVLVAAVACLQCFVQANWTGPEVTGEAIPMFPNQRALESARNSYIMSRLEVDGEPLYDVTRGPQLLLTSVTVLCGDMLQQSSLESVGVWRARAAFVWQRMLAEATARGDGQSVTCMQASVQEYAEALRKGGYITEDLCRQVTACGPSAAPSALREAEDDRAIEKEATVKLMPCEAVPNTVRSVLVLELAIHTSYYGLPTDVSDDIIDVAAKHVGFSWEITGVEGIKRRYQTQAFAQLTCVTKSSLPAPMVEAAAAGESTGEDEGARQNVQMAELDPDTDVLESVQYTSDEFKPTVLHAVEQAILLTKAVRLLLSSAADDDDAITMEQIGCLVNRALVLPEKFNDPRDAGCSAHWLVYSAGLWLRCRTEFGRVKTRNRAAFQLQALVDQYKDKLPEDEGGAALVADRIGYVHSVYYPSLPMLQREFGKRMMEMGMVLSAYDMFVSINMWCEAIDCLIVADRKRQAEKLVKERLEASDTPTSTRPRLLCQLGDITGEKRWWQQAWEESDHRYARAVRSLGRGALQSGDRYEAIKCFKQSLEISPLKAGIWFSLGAMYLQVSQYQDAATAFTRALGVDDTDAQSWANLAAAYITMAQEKMNPDESSDSAQDTTHDVERYLKFANTCSYEAVKRSRESWRMWQNLLTVAQMRRDPAGMTYAARGLAVELGRVETILDDDALLKDLVSLSVSTGKRRPAIELFETLSKLHGTNPVCHRCLAELADNDEEVAKQRVLQLRHLLPKIHDAKDLTSLKFELTELRDCMGVLVEECKKGLGNKGGLSMLVRSAVRKVNVKLQENGLSSKAEWTGLQHEIEGSSQEIVDLVKAKNKIVEVRVNGKLSGNVLSAAMSATGSTYGPHPILSTAYQLWPFLTKNKDFCHAASKVLRTDQLPKPLLAASEVPVHYLDWGGGAPVSAECSAAMAERICDPTPLLNPHTGFGESPRIVQDMRRQVLEFFGATQDTHILVWTSGATQSMQLVGDHFPLAKASALVYSLESHTSAVGLRNMASGSVGVASIENPLEIEWFRGGHPAGHSVSSLYVLAGECNLSGAQLADLPATVGQLKQAGYTVLLDAAKLACTPGGLDLSKVDADFVAISLYKVFGAPTGLGALIVRAESLPKLSESFGTVAGGYFGGGSVDAVSAKSDFCIRSVNIVKALERGSINWVAITQQLPAALASYPRKNCWPFLNQHVRALTELLYRDLKALHHCNGIPLCRIIAGNHEGQASRQGPTLAAVYQWSDGSPIPFDLVERSAHARGLLVRAGCCCNAGACQRWLQLSDADIRRNYECGRVCGGRDDPAPSGFVRVSLGYMSTISDVFAWIAFIREAFLNRRPSYVEPPKTLESVSVCSTGVPESFVDTARVSAISVYPLKGAAALVDGATGEPLSQWLLSTRRGGLVLDRQFLPYAPDGRAIYSKSSKYGHKLKSITPVLEASRGCLWLRSDAEPRPLLALLTTMSLWESGPELLAILEDSECQKLDLEASQRLTLAEFAERVLGPGCTIRSADGVGSEDMLMVSKSTVDAVAQRTTTEMNPAIFRANLVTEGTSAAQEYDWVHCRVSCAEVEVPLLIQRHCVRCMAVGRPALTALASTTRNQKGPVMGVIVKAVGGGPPELFAALRLPSSEPTHREAIGLLDDCDRFFSYDPLHQERNLADIRGSVHPELPGPGPGMAMRSAREMKVRMMAGNDTVDNARSSSSISYDANRLPTSDNLNMGDVIDFRNDPKKPWFHPARELGRRAGREILSRRRTRKMELQTSFCCLPLTDHSQCASPGSTDENEQPGAAAHFKDEVVFTCGRRGSFLNPATEIGRRRHASKSVDPPLTAREKKQQDLFSSRIFSHGPVDLLKAICSQLDASCRLPSVAVGDPSIPSRSEMDDEALDEALAVEAEDRQWKSLVLAATVGLYQVLLTTADPTEEDDGRTSGEFYTHGEYLLDRCRSRYPSLDPHQPEFTGATSSS</sequence>
<protein>
    <submittedName>
        <fullName evidence="5">Tetratricopeptide repeat domain 27</fullName>
    </submittedName>
</protein>
<evidence type="ECO:0000313" key="5">
    <source>
        <dbReference type="EMBL" id="KAF4654725.1"/>
    </source>
</evidence>
<dbReference type="EMBL" id="JABAHT010000515">
    <property type="protein sequence ID" value="KAF4654725.1"/>
    <property type="molecule type" value="Genomic_DNA"/>
</dbReference>
<dbReference type="InterPro" id="IPR015422">
    <property type="entry name" value="PyrdxlP-dep_Trfase_small"/>
</dbReference>
<dbReference type="Gene3D" id="3.40.640.10">
    <property type="entry name" value="Type I PLP-dependent aspartate aminotransferase-like (Major domain)"/>
    <property type="match status" value="1"/>
</dbReference>
<evidence type="ECO:0000256" key="3">
    <source>
        <dbReference type="PROSITE-ProRule" id="PRU00339"/>
    </source>
</evidence>
<dbReference type="PROSITE" id="PS50005">
    <property type="entry name" value="TPR"/>
    <property type="match status" value="2"/>
</dbReference>
<dbReference type="InterPro" id="IPR000192">
    <property type="entry name" value="Aminotrans_V_dom"/>
</dbReference>
<dbReference type="InterPro" id="IPR015421">
    <property type="entry name" value="PyrdxlP-dep_Trfase_major"/>
</dbReference>
<feature type="repeat" description="TPR" evidence="3">
    <location>
        <begin position="638"/>
        <end position="671"/>
    </location>
</feature>
<dbReference type="GO" id="GO:0030151">
    <property type="term" value="F:molybdenum ion binding"/>
    <property type="evidence" value="ECO:0007669"/>
    <property type="project" value="InterPro"/>
</dbReference>
<name>A0A7J6L692_PEROL</name>